<keyword evidence="3" id="KW-1185">Reference proteome</keyword>
<dbReference type="EMBL" id="FZMO01000001">
    <property type="protein sequence ID" value="SNQ45338.1"/>
    <property type="molecule type" value="Genomic_DNA"/>
</dbReference>
<gene>
    <name evidence="2" type="ORF">FRACA_10097</name>
</gene>
<name>A0A2I2KI43_9ACTN</name>
<dbReference type="AlphaFoldDB" id="A0A2I2KI43"/>
<organism evidence="2 3">
    <name type="scientific">Frankia canadensis</name>
    <dbReference type="NCBI Taxonomy" id="1836972"/>
    <lineage>
        <taxon>Bacteria</taxon>
        <taxon>Bacillati</taxon>
        <taxon>Actinomycetota</taxon>
        <taxon>Actinomycetes</taxon>
        <taxon>Frankiales</taxon>
        <taxon>Frankiaceae</taxon>
        <taxon>Frankia</taxon>
    </lineage>
</organism>
<dbReference type="Proteomes" id="UP000234331">
    <property type="component" value="Unassembled WGS sequence"/>
</dbReference>
<feature type="region of interest" description="Disordered" evidence="1">
    <location>
        <begin position="1"/>
        <end position="27"/>
    </location>
</feature>
<sequence>MLRPLAPARAGHSTRQGGPVDLDNWGT</sequence>
<evidence type="ECO:0000313" key="3">
    <source>
        <dbReference type="Proteomes" id="UP000234331"/>
    </source>
</evidence>
<evidence type="ECO:0000313" key="2">
    <source>
        <dbReference type="EMBL" id="SNQ45338.1"/>
    </source>
</evidence>
<evidence type="ECO:0000256" key="1">
    <source>
        <dbReference type="SAM" id="MobiDB-lite"/>
    </source>
</evidence>
<reference evidence="2 3" key="1">
    <citation type="submission" date="2017-06" db="EMBL/GenBank/DDBJ databases">
        <authorList>
            <person name="Kim H.J."/>
            <person name="Triplett B.A."/>
        </authorList>
    </citation>
    <scope>NUCLEOTIDE SEQUENCE [LARGE SCALE GENOMIC DNA]</scope>
    <source>
        <strain evidence="2">FRACA_ARgP5</strain>
    </source>
</reference>
<accession>A0A2I2KI43</accession>
<protein>
    <submittedName>
        <fullName evidence="2">Uncharacterized protein</fullName>
    </submittedName>
</protein>
<proteinExistence type="predicted"/>